<keyword evidence="3" id="KW-1185">Reference proteome</keyword>
<dbReference type="RefSeq" id="WP_188361662.1">
    <property type="nucleotide sequence ID" value="NZ_BMFG01000004.1"/>
</dbReference>
<reference evidence="2" key="1">
    <citation type="journal article" date="2014" name="Int. J. Syst. Evol. Microbiol.">
        <title>Complete genome sequence of Corynebacterium casei LMG S-19264T (=DSM 44701T), isolated from a smear-ripened cheese.</title>
        <authorList>
            <consortium name="US DOE Joint Genome Institute (JGI-PGF)"/>
            <person name="Walter F."/>
            <person name="Albersmeier A."/>
            <person name="Kalinowski J."/>
            <person name="Ruckert C."/>
        </authorList>
    </citation>
    <scope>NUCLEOTIDE SEQUENCE</scope>
    <source>
        <strain evidence="2">CGMCC 1.12506</strain>
    </source>
</reference>
<dbReference type="EMBL" id="BMFG01000004">
    <property type="protein sequence ID" value="GGD23535.1"/>
    <property type="molecule type" value="Genomic_DNA"/>
</dbReference>
<protein>
    <recommendedName>
        <fullName evidence="1">HD/PDEase domain-containing protein</fullName>
    </recommendedName>
</protein>
<dbReference type="Pfam" id="PF01966">
    <property type="entry name" value="HD"/>
    <property type="match status" value="1"/>
</dbReference>
<dbReference type="CDD" id="cd00077">
    <property type="entry name" value="HDc"/>
    <property type="match status" value="1"/>
</dbReference>
<evidence type="ECO:0000313" key="2">
    <source>
        <dbReference type="EMBL" id="GGD23535.1"/>
    </source>
</evidence>
<dbReference type="AlphaFoldDB" id="A0A916XZE2"/>
<comment type="caution">
    <text evidence="2">The sequence shown here is derived from an EMBL/GenBank/DDBJ whole genome shotgun (WGS) entry which is preliminary data.</text>
</comment>
<evidence type="ECO:0000313" key="3">
    <source>
        <dbReference type="Proteomes" id="UP000625735"/>
    </source>
</evidence>
<reference evidence="2" key="2">
    <citation type="submission" date="2020-09" db="EMBL/GenBank/DDBJ databases">
        <authorList>
            <person name="Sun Q."/>
            <person name="Zhou Y."/>
        </authorList>
    </citation>
    <scope>NUCLEOTIDE SEQUENCE</scope>
    <source>
        <strain evidence="2">CGMCC 1.12506</strain>
    </source>
</reference>
<dbReference type="Proteomes" id="UP000625735">
    <property type="component" value="Unassembled WGS sequence"/>
</dbReference>
<dbReference type="SUPFAM" id="SSF109604">
    <property type="entry name" value="HD-domain/PDEase-like"/>
    <property type="match status" value="1"/>
</dbReference>
<feature type="domain" description="HD/PDEase" evidence="1">
    <location>
        <begin position="26"/>
        <end position="139"/>
    </location>
</feature>
<gene>
    <name evidence="2" type="ORF">GCM10011343_12190</name>
</gene>
<dbReference type="InterPro" id="IPR006674">
    <property type="entry name" value="HD_domain"/>
</dbReference>
<dbReference type="SMART" id="SM00471">
    <property type="entry name" value="HDc"/>
    <property type="match status" value="1"/>
</dbReference>
<name>A0A916XZE2_9FLAO</name>
<proteinExistence type="predicted"/>
<organism evidence="2 3">
    <name type="scientific">Flavobacterium orientale</name>
    <dbReference type="NCBI Taxonomy" id="1756020"/>
    <lineage>
        <taxon>Bacteria</taxon>
        <taxon>Pseudomonadati</taxon>
        <taxon>Bacteroidota</taxon>
        <taxon>Flavobacteriia</taxon>
        <taxon>Flavobacteriales</taxon>
        <taxon>Flavobacteriaceae</taxon>
        <taxon>Flavobacterium</taxon>
    </lineage>
</organism>
<evidence type="ECO:0000259" key="1">
    <source>
        <dbReference type="SMART" id="SM00471"/>
    </source>
</evidence>
<dbReference type="InterPro" id="IPR003607">
    <property type="entry name" value="HD/PDEase_dom"/>
</dbReference>
<sequence length="200" mass="22922">MTNKKNFPSAKAYILNRQKEALSSHLYYHSLRHVLDVYAAAKRIANKEGLSRNDTILVKTAALYHDCGYMISTIDHETASCEIAKNSLPQFGYSSSDISIICNMILATKIPHQPQTLMEEILCDADLDYLGRGDFYVIGDLLFKELLDSKSINDRKEWNKIQLDFLKAHTYFTATSLSERQPQKAEYIKELTLKNQTYEN</sequence>
<accession>A0A916XZE2</accession>
<dbReference type="Gene3D" id="1.10.3210.10">
    <property type="entry name" value="Hypothetical protein af1432"/>
    <property type="match status" value="1"/>
</dbReference>